<name>A0A5N6S6R9_9BIFI</name>
<evidence type="ECO:0000313" key="9">
    <source>
        <dbReference type="EMBL" id="KAE8129153.1"/>
    </source>
</evidence>
<dbReference type="PROSITE" id="PS50928">
    <property type="entry name" value="ABC_TM1"/>
    <property type="match status" value="1"/>
</dbReference>
<feature type="domain" description="ABC transmembrane type-1" evidence="8">
    <location>
        <begin position="80"/>
        <end position="263"/>
    </location>
</feature>
<dbReference type="RefSeq" id="WP_152580361.1">
    <property type="nucleotide sequence ID" value="NZ_JAKVIV010000003.1"/>
</dbReference>
<evidence type="ECO:0000313" key="10">
    <source>
        <dbReference type="Proteomes" id="UP000325415"/>
    </source>
</evidence>
<dbReference type="CDD" id="cd06261">
    <property type="entry name" value="TM_PBP2"/>
    <property type="match status" value="1"/>
</dbReference>
<comment type="similarity">
    <text evidence="7">Belongs to the binding-protein-dependent transport system permease family.</text>
</comment>
<dbReference type="AlphaFoldDB" id="A0A5N6S6R9"/>
<evidence type="ECO:0000256" key="4">
    <source>
        <dbReference type="ARBA" id="ARBA00022692"/>
    </source>
</evidence>
<dbReference type="InterPro" id="IPR035906">
    <property type="entry name" value="MetI-like_sf"/>
</dbReference>
<keyword evidence="5 7" id="KW-1133">Transmembrane helix</keyword>
<dbReference type="GO" id="GO:0005886">
    <property type="term" value="C:plasma membrane"/>
    <property type="evidence" value="ECO:0007669"/>
    <property type="project" value="UniProtKB-SubCell"/>
</dbReference>
<evidence type="ECO:0000256" key="5">
    <source>
        <dbReference type="ARBA" id="ARBA00022989"/>
    </source>
</evidence>
<dbReference type="GeneID" id="78126753"/>
<sequence length="271" mass="29256">MSGSPIQRSAPRRALSQTVHRHLWRNLATFALIVVCVLGASSVTGTSLIDAFENADQAADFFSNLLHPDWPYFAKLWIPLLQTIRMSVVGTVLGLVFAIPFAFLCTRIVTSNRALTAASRIIMDIVRTIPNLLLAALIVAFVGIGQVSGILTIAIFTFGVVGQLVYQTIDTVDPGPLEAAHSVGANRTQTAVWAVAPQVRDDIASYALYAFEINIRASVVLGYVGAGGLGVLLNSSLSLQRYDRVSLVILTVLVLVVAVDWLSGSIRRRLR</sequence>
<dbReference type="PANTHER" id="PTHR30043:SF1">
    <property type="entry name" value="ABC TRANSPORT SYSTEM PERMEASE PROTEIN P69"/>
    <property type="match status" value="1"/>
</dbReference>
<dbReference type="InterPro" id="IPR000515">
    <property type="entry name" value="MetI-like"/>
</dbReference>
<dbReference type="NCBIfam" id="TIGR01097">
    <property type="entry name" value="PhnE"/>
    <property type="match status" value="1"/>
</dbReference>
<keyword evidence="10" id="KW-1185">Reference proteome</keyword>
<feature type="transmembrane region" description="Helical" evidence="7">
    <location>
        <begin position="215"/>
        <end position="233"/>
    </location>
</feature>
<evidence type="ECO:0000256" key="3">
    <source>
        <dbReference type="ARBA" id="ARBA00022475"/>
    </source>
</evidence>
<dbReference type="Pfam" id="PF00528">
    <property type="entry name" value="BPD_transp_1"/>
    <property type="match status" value="1"/>
</dbReference>
<keyword evidence="4 7" id="KW-0812">Transmembrane</keyword>
<dbReference type="GO" id="GO:0015416">
    <property type="term" value="F:ABC-type phosphonate transporter activity"/>
    <property type="evidence" value="ECO:0007669"/>
    <property type="project" value="InterPro"/>
</dbReference>
<keyword evidence="3" id="KW-1003">Cell membrane</keyword>
<evidence type="ECO:0000256" key="1">
    <source>
        <dbReference type="ARBA" id="ARBA00004651"/>
    </source>
</evidence>
<proteinExistence type="inferred from homology"/>
<dbReference type="InterPro" id="IPR005769">
    <property type="entry name" value="PhnE/PtxC"/>
</dbReference>
<dbReference type="PANTHER" id="PTHR30043">
    <property type="entry name" value="PHOSPHONATES TRANSPORT SYSTEM PERMEASE PROTEIN"/>
    <property type="match status" value="1"/>
</dbReference>
<protein>
    <submittedName>
        <fullName evidence="9">Phosphonate ABC transporter, permease protein PhnE</fullName>
    </submittedName>
</protein>
<feature type="transmembrane region" description="Helical" evidence="7">
    <location>
        <begin position="131"/>
        <end position="156"/>
    </location>
</feature>
<dbReference type="OrthoDB" id="9808005at2"/>
<comment type="subcellular location">
    <subcellularLocation>
        <location evidence="1 7">Cell membrane</location>
        <topology evidence="1 7">Multi-pass membrane protein</topology>
    </subcellularLocation>
</comment>
<evidence type="ECO:0000256" key="6">
    <source>
        <dbReference type="ARBA" id="ARBA00023136"/>
    </source>
</evidence>
<dbReference type="Proteomes" id="UP000325415">
    <property type="component" value="Unassembled WGS sequence"/>
</dbReference>
<evidence type="ECO:0000256" key="7">
    <source>
        <dbReference type="RuleBase" id="RU363032"/>
    </source>
</evidence>
<reference evidence="9 10" key="1">
    <citation type="submission" date="2018-04" db="EMBL/GenBank/DDBJ databases">
        <authorList>
            <person name="Eckel V.P."/>
            <person name="Vogel R.F."/>
        </authorList>
    </citation>
    <scope>NUCLEOTIDE SEQUENCE [LARGE SCALE GENOMIC DNA]</scope>
    <source>
        <strain evidence="10">TMW 2.1764</strain>
    </source>
</reference>
<dbReference type="Gene3D" id="1.10.3720.10">
    <property type="entry name" value="MetI-like"/>
    <property type="match status" value="1"/>
</dbReference>
<keyword evidence="2 7" id="KW-0813">Transport</keyword>
<organism evidence="9 10">
    <name type="scientific">Bifidobacterium tibiigranuli</name>
    <dbReference type="NCBI Taxonomy" id="2172043"/>
    <lineage>
        <taxon>Bacteria</taxon>
        <taxon>Bacillati</taxon>
        <taxon>Actinomycetota</taxon>
        <taxon>Actinomycetes</taxon>
        <taxon>Bifidobacteriales</taxon>
        <taxon>Bifidobacteriaceae</taxon>
        <taxon>Bifidobacterium</taxon>
    </lineage>
</organism>
<evidence type="ECO:0000259" key="8">
    <source>
        <dbReference type="PROSITE" id="PS50928"/>
    </source>
</evidence>
<dbReference type="SUPFAM" id="SSF161098">
    <property type="entry name" value="MetI-like"/>
    <property type="match status" value="1"/>
</dbReference>
<dbReference type="EMBL" id="QDAG01000003">
    <property type="protein sequence ID" value="KAE8129153.1"/>
    <property type="molecule type" value="Genomic_DNA"/>
</dbReference>
<feature type="transmembrane region" description="Helical" evidence="7">
    <location>
        <begin position="86"/>
        <end position="110"/>
    </location>
</feature>
<gene>
    <name evidence="9" type="primary">phnE</name>
    <name evidence="9" type="ORF">DDE84_03475</name>
</gene>
<feature type="transmembrane region" description="Helical" evidence="7">
    <location>
        <begin position="245"/>
        <end position="263"/>
    </location>
</feature>
<comment type="caution">
    <text evidence="9">The sequence shown here is derived from an EMBL/GenBank/DDBJ whole genome shotgun (WGS) entry which is preliminary data.</text>
</comment>
<evidence type="ECO:0000256" key="2">
    <source>
        <dbReference type="ARBA" id="ARBA00022448"/>
    </source>
</evidence>
<keyword evidence="6 7" id="KW-0472">Membrane</keyword>
<accession>A0A5N6S6R9</accession>